<feature type="region of interest" description="Disordered" evidence="4">
    <location>
        <begin position="700"/>
        <end position="728"/>
    </location>
</feature>
<protein>
    <submittedName>
        <fullName evidence="6">Fungal specific transcription factor factor</fullName>
    </submittedName>
</protein>
<dbReference type="SUPFAM" id="SSF56529">
    <property type="entry name" value="FAH"/>
    <property type="match status" value="1"/>
</dbReference>
<reference evidence="6 7" key="1">
    <citation type="submission" date="2020-05" db="EMBL/GenBank/DDBJ databases">
        <title>Identification and distribution of gene clusters putatively required for synthesis of sphingolipid metabolism inhibitors in phylogenetically diverse species of the filamentous fungus Fusarium.</title>
        <authorList>
            <person name="Kim H.-S."/>
            <person name="Busman M."/>
            <person name="Brown D.W."/>
            <person name="Divon H."/>
            <person name="Uhlig S."/>
            <person name="Proctor R.H."/>
        </authorList>
    </citation>
    <scope>NUCLEOTIDE SEQUENCE [LARGE SCALE GENOMIC DNA]</scope>
    <source>
        <strain evidence="6 7">NRRL 25211</strain>
    </source>
</reference>
<dbReference type="GO" id="GO:0003677">
    <property type="term" value="F:DNA binding"/>
    <property type="evidence" value="ECO:0007669"/>
    <property type="project" value="InterPro"/>
</dbReference>
<dbReference type="EMBL" id="JAAOAR010000086">
    <property type="protein sequence ID" value="KAF5600722.1"/>
    <property type="molecule type" value="Genomic_DNA"/>
</dbReference>
<evidence type="ECO:0000256" key="4">
    <source>
        <dbReference type="SAM" id="MobiDB-lite"/>
    </source>
</evidence>
<accession>A0A8H5UVE7</accession>
<evidence type="ECO:0000256" key="3">
    <source>
        <dbReference type="ARBA" id="ARBA00023242"/>
    </source>
</evidence>
<evidence type="ECO:0000313" key="6">
    <source>
        <dbReference type="EMBL" id="KAF5600722.1"/>
    </source>
</evidence>
<name>A0A8H5UVE7_9HYPO</name>
<keyword evidence="7" id="KW-1185">Reference proteome</keyword>
<keyword evidence="2" id="KW-0479">Metal-binding</keyword>
<dbReference type="GO" id="GO:0008270">
    <property type="term" value="F:zinc ion binding"/>
    <property type="evidence" value="ECO:0007669"/>
    <property type="project" value="InterPro"/>
</dbReference>
<evidence type="ECO:0000256" key="2">
    <source>
        <dbReference type="ARBA" id="ARBA00022723"/>
    </source>
</evidence>
<organism evidence="6 7">
    <name type="scientific">Fusarium pseudoanthophilum</name>
    <dbReference type="NCBI Taxonomy" id="48495"/>
    <lineage>
        <taxon>Eukaryota</taxon>
        <taxon>Fungi</taxon>
        <taxon>Dikarya</taxon>
        <taxon>Ascomycota</taxon>
        <taxon>Pezizomycotina</taxon>
        <taxon>Sordariomycetes</taxon>
        <taxon>Hypocreomycetidae</taxon>
        <taxon>Hypocreales</taxon>
        <taxon>Nectriaceae</taxon>
        <taxon>Fusarium</taxon>
        <taxon>Fusarium fujikuroi species complex</taxon>
    </lineage>
</organism>
<dbReference type="Proteomes" id="UP000544095">
    <property type="component" value="Unassembled WGS sequence"/>
</dbReference>
<feature type="compositionally biased region" description="Polar residues" evidence="4">
    <location>
        <begin position="331"/>
        <end position="352"/>
    </location>
</feature>
<feature type="compositionally biased region" description="Polar residues" evidence="4">
    <location>
        <begin position="703"/>
        <end position="725"/>
    </location>
</feature>
<dbReference type="InterPro" id="IPR011234">
    <property type="entry name" value="Fumarylacetoacetase-like_C"/>
</dbReference>
<feature type="domain" description="Xylanolytic transcriptional activator regulatory" evidence="5">
    <location>
        <begin position="564"/>
        <end position="645"/>
    </location>
</feature>
<evidence type="ECO:0000256" key="1">
    <source>
        <dbReference type="ARBA" id="ARBA00010211"/>
    </source>
</evidence>
<sequence length="1105" mass="122993">MSANWTHLIRFVAEEDGQVHLGQVDHATWPDVGISFEKGEKIQAKLIQGCVFDGVVTERLLTVKELLAPLTMDQIPIIRCMGLNYRDHAKEANMPIPDVPVLFIKPRTALNGPHPAKVNVPKIAQDGTSDYEAELSFVISKTGRDIPREKALDYVLGYTASNDISARAQQFKNSQWCFSKGLDGSCPIGPVLVSPSALGDPHSLGITATLNGEVVQSSNTREMIFDVASIISFLSQGTTLERGTIIMTGTGPGIGAMRSPPLSLKDGDDVRVYVDGIGTLINKVCDREQPCCQVCIETGQYCEYPERVLKPGPKIGSLQRRGRRYRDRCQPKTTDQQNRSNESASPTDQNGAERSIVVDVSQNERRQSFASSSSRRKSDAQDQGAGHKASKLNIHDLSFILHPSHEVTTPDEEPPTAMSVESADVDNQRLFQSACQCLGLSKQSVEKMVRIYFDNMVAINLFHEPTFTQTLHSITSESHLIALLAAICAYSVRFVPFEADPELEQELSWGHPDQKSPTTFLNLSSQQIDKALNECTDDPPPLCVLQALIVTTHCQLTQGVRGRAWRALGTCVRLAYELNLHLLDSRYAVEQYDHNTHRWCEDEEKRRAWWAIWEMDVFASTIRRTPTAISWSQMEVLLPAPDANWYQDSPAGSCFLEQEPGQRWKALQESGNVSAKAWFIVINSLMKDAQVISCPRGVPSVTRPGQSWQQTSKGEARQSISYQAENSEESRQKLETLANSVYCLVRVLPDNLRYRQQHLSFSPRLPGQVESSRQLHCSIYNIYVMTQLARLMIHRYDVFGSQTKPAQPPAMSAPCKLGFTSFQEQENPALREYFESADNVLSIVNRSCEDHIRHINPFLPSTIWLAAAVQMVRKQFGGPSTYNSLIKARFDVLYLTYKQCVSFWGIQTAMQQNLETIEAQLEDFNGKPARSFAGTTTQPAWSGVSNSAQRWIPPTLDTANGRKIACQPSNGQNVAHQAQAHQIQKPPAPSNVDNLGNKGVQASDALPKTPPESDHGEQLTRSTIQGTDMSPKAMGMTQSMDSLNTTFCTDADDSMTSMPMMDFMLMPPQPGAEMHDMGDSTMMDVWKDMELPSDIRDLLSGFSTY</sequence>
<feature type="region of interest" description="Disordered" evidence="4">
    <location>
        <begin position="970"/>
        <end position="1031"/>
    </location>
</feature>
<comment type="similarity">
    <text evidence="1">Belongs to the FAH family.</text>
</comment>
<dbReference type="GO" id="GO:0050163">
    <property type="term" value="F:oxaloacetate tautomerase activity"/>
    <property type="evidence" value="ECO:0007669"/>
    <property type="project" value="UniProtKB-ARBA"/>
</dbReference>
<dbReference type="FunFam" id="3.90.850.10:FF:000002">
    <property type="entry name" value="2-hydroxyhepta-2,4-diene-1,7-dioate isomerase"/>
    <property type="match status" value="1"/>
</dbReference>
<dbReference type="AlphaFoldDB" id="A0A8H5UVE7"/>
<dbReference type="Gene3D" id="3.90.850.10">
    <property type="entry name" value="Fumarylacetoacetase-like, C-terminal domain"/>
    <property type="match status" value="1"/>
</dbReference>
<evidence type="ECO:0000313" key="7">
    <source>
        <dbReference type="Proteomes" id="UP000544095"/>
    </source>
</evidence>
<dbReference type="InterPro" id="IPR007219">
    <property type="entry name" value="XnlR_reg_dom"/>
</dbReference>
<dbReference type="PANTHER" id="PTHR11820">
    <property type="entry name" value="ACYLPYRUVASE"/>
    <property type="match status" value="1"/>
</dbReference>
<proteinExistence type="inferred from homology"/>
<dbReference type="PANTHER" id="PTHR11820:SF112">
    <property type="entry name" value="FUMARYLACETOACETATE HYDROLASE FAMILY PROTEIN (AFU_ORTHOLOGUE AFUA_1G02370)-RELATED"/>
    <property type="match status" value="1"/>
</dbReference>
<feature type="region of interest" description="Disordered" evidence="4">
    <location>
        <begin position="312"/>
        <end position="388"/>
    </location>
</feature>
<evidence type="ECO:0000259" key="5">
    <source>
        <dbReference type="SMART" id="SM00906"/>
    </source>
</evidence>
<feature type="compositionally biased region" description="Polar residues" evidence="4">
    <location>
        <begin position="1019"/>
        <end position="1028"/>
    </location>
</feature>
<keyword evidence="3" id="KW-0539">Nucleus</keyword>
<dbReference type="SMART" id="SM00906">
    <property type="entry name" value="Fungal_trans"/>
    <property type="match status" value="1"/>
</dbReference>
<dbReference type="Pfam" id="PF01557">
    <property type="entry name" value="FAA_hydrolase"/>
    <property type="match status" value="1"/>
</dbReference>
<dbReference type="GO" id="GO:0006351">
    <property type="term" value="P:DNA-templated transcription"/>
    <property type="evidence" value="ECO:0007669"/>
    <property type="project" value="InterPro"/>
</dbReference>
<gene>
    <name evidence="6" type="ORF">FPANT_2168</name>
</gene>
<dbReference type="Pfam" id="PF04082">
    <property type="entry name" value="Fungal_trans"/>
    <property type="match status" value="1"/>
</dbReference>
<dbReference type="GO" id="GO:0006107">
    <property type="term" value="P:oxaloacetate metabolic process"/>
    <property type="evidence" value="ECO:0007669"/>
    <property type="project" value="UniProtKB-ARBA"/>
</dbReference>
<comment type="caution">
    <text evidence="6">The sequence shown here is derived from an EMBL/GenBank/DDBJ whole genome shotgun (WGS) entry which is preliminary data.</text>
</comment>
<dbReference type="InterPro" id="IPR036663">
    <property type="entry name" value="Fumarylacetoacetase_C_sf"/>
</dbReference>
<feature type="compositionally biased region" description="Polar residues" evidence="4">
    <location>
        <begin position="970"/>
        <end position="982"/>
    </location>
</feature>
<dbReference type="CDD" id="cd12148">
    <property type="entry name" value="fungal_TF_MHR"/>
    <property type="match status" value="1"/>
</dbReference>